<keyword evidence="4" id="KW-1185">Reference proteome</keyword>
<organism evidence="3 4">
    <name type="scientific">Culicoidibacter larvae</name>
    <dbReference type="NCBI Taxonomy" id="2579976"/>
    <lineage>
        <taxon>Bacteria</taxon>
        <taxon>Bacillati</taxon>
        <taxon>Bacillota</taxon>
        <taxon>Culicoidibacteria</taxon>
        <taxon>Culicoidibacterales</taxon>
        <taxon>Culicoidibacteraceae</taxon>
        <taxon>Culicoidibacter</taxon>
    </lineage>
</organism>
<name>A0A5R8QF54_9FIRM</name>
<evidence type="ECO:0000313" key="4">
    <source>
        <dbReference type="Proteomes" id="UP000306912"/>
    </source>
</evidence>
<dbReference type="AlphaFoldDB" id="A0A5R8QF54"/>
<proteinExistence type="predicted"/>
<dbReference type="PROSITE" id="PS51257">
    <property type="entry name" value="PROKAR_LIPOPROTEIN"/>
    <property type="match status" value="1"/>
</dbReference>
<sequence>MKKIIVVISAGVLLLSGCAAAPSAAQILADNQLITTVANHVYVPNKENNFFLYYLPKGYIEREVSDNNAKLASSSGEVYIHVNPNHPDMSDRVDMAKVLETKVINSDVTLYILSTNVENVYSVVFTAPFARVSATLKADDVDNEIDYLTIIALSIQVKPAVNEREFIGENQQQVIQDSTGSNEGVLQGPSD</sequence>
<evidence type="ECO:0000256" key="2">
    <source>
        <dbReference type="SAM" id="SignalP"/>
    </source>
</evidence>
<protein>
    <submittedName>
        <fullName evidence="3">Uncharacterized protein</fullName>
    </submittedName>
</protein>
<accession>A0A5R8QF54</accession>
<dbReference type="EMBL" id="VBWP01000002">
    <property type="protein sequence ID" value="TLG76669.1"/>
    <property type="molecule type" value="Genomic_DNA"/>
</dbReference>
<feature type="signal peptide" evidence="2">
    <location>
        <begin position="1"/>
        <end position="21"/>
    </location>
</feature>
<evidence type="ECO:0000313" key="3">
    <source>
        <dbReference type="EMBL" id="TLG76669.1"/>
    </source>
</evidence>
<feature type="region of interest" description="Disordered" evidence="1">
    <location>
        <begin position="171"/>
        <end position="191"/>
    </location>
</feature>
<evidence type="ECO:0000256" key="1">
    <source>
        <dbReference type="SAM" id="MobiDB-lite"/>
    </source>
</evidence>
<keyword evidence="2" id="KW-0732">Signal</keyword>
<gene>
    <name evidence="3" type="ORF">FEZ08_03385</name>
</gene>
<dbReference type="Proteomes" id="UP000306912">
    <property type="component" value="Unassembled WGS sequence"/>
</dbReference>
<dbReference type="RefSeq" id="WP_138190306.1">
    <property type="nucleotide sequence ID" value="NZ_VBWP01000002.1"/>
</dbReference>
<comment type="caution">
    <text evidence="3">The sequence shown here is derived from an EMBL/GenBank/DDBJ whole genome shotgun (WGS) entry which is preliminary data.</text>
</comment>
<feature type="chain" id="PRO_5039532295" evidence="2">
    <location>
        <begin position="22"/>
        <end position="191"/>
    </location>
</feature>
<dbReference type="InParanoid" id="A0A5R8QF54"/>
<reference evidence="3 4" key="1">
    <citation type="submission" date="2019-05" db="EMBL/GenBank/DDBJ databases">
        <title>Culicoidintestinum kansasii gen. nov., sp. nov. from the gastrointestinal tract of the biting midge, Culicoides sonorensis.</title>
        <authorList>
            <person name="Neupane S."/>
            <person name="Ghosh A."/>
            <person name="Gunther S."/>
            <person name="Martin K."/>
            <person name="Zurek L."/>
        </authorList>
    </citation>
    <scope>NUCLEOTIDE SEQUENCE [LARGE SCALE GENOMIC DNA]</scope>
    <source>
        <strain evidence="3 4">CS-1</strain>
    </source>
</reference>